<evidence type="ECO:0000256" key="3">
    <source>
        <dbReference type="ARBA" id="ARBA00022692"/>
    </source>
</evidence>
<organism evidence="7 8">
    <name type="scientific">Candidatus Scatomonas pullistercoris</name>
    <dbReference type="NCBI Taxonomy" id="2840920"/>
    <lineage>
        <taxon>Bacteria</taxon>
        <taxon>Bacillati</taxon>
        <taxon>Bacillota</taxon>
        <taxon>Clostridia</taxon>
        <taxon>Lachnospirales</taxon>
        <taxon>Lachnospiraceae</taxon>
        <taxon>Lachnospiraceae incertae sedis</taxon>
        <taxon>Candidatus Scatomonas</taxon>
    </lineage>
</organism>
<dbReference type="Pfam" id="PF03631">
    <property type="entry name" value="Virul_fac_BrkB"/>
    <property type="match status" value="1"/>
</dbReference>
<evidence type="ECO:0000256" key="1">
    <source>
        <dbReference type="ARBA" id="ARBA00004651"/>
    </source>
</evidence>
<feature type="transmembrane region" description="Helical" evidence="6">
    <location>
        <begin position="180"/>
        <end position="203"/>
    </location>
</feature>
<evidence type="ECO:0000313" key="7">
    <source>
        <dbReference type="EMBL" id="HIV26305.1"/>
    </source>
</evidence>
<dbReference type="PIRSF" id="PIRSF035875">
    <property type="entry name" value="RNase_BN"/>
    <property type="match status" value="1"/>
</dbReference>
<dbReference type="GO" id="GO:0005886">
    <property type="term" value="C:plasma membrane"/>
    <property type="evidence" value="ECO:0007669"/>
    <property type="project" value="UniProtKB-SubCell"/>
</dbReference>
<keyword evidence="2" id="KW-1003">Cell membrane</keyword>
<protein>
    <submittedName>
        <fullName evidence="7">YihY/virulence factor BrkB family protein</fullName>
    </submittedName>
</protein>
<proteinExistence type="predicted"/>
<feature type="transmembrane region" description="Helical" evidence="6">
    <location>
        <begin position="141"/>
        <end position="160"/>
    </location>
</feature>
<feature type="transmembrane region" description="Helical" evidence="6">
    <location>
        <begin position="31"/>
        <end position="54"/>
    </location>
</feature>
<dbReference type="Proteomes" id="UP000824169">
    <property type="component" value="Unassembled WGS sequence"/>
</dbReference>
<keyword evidence="4 6" id="KW-1133">Transmembrane helix</keyword>
<feature type="transmembrane region" description="Helical" evidence="6">
    <location>
        <begin position="215"/>
        <end position="236"/>
    </location>
</feature>
<dbReference type="InterPro" id="IPR017039">
    <property type="entry name" value="Virul_fac_BrkB"/>
</dbReference>
<comment type="caution">
    <text evidence="7">The sequence shown here is derived from an EMBL/GenBank/DDBJ whole genome shotgun (WGS) entry which is preliminary data.</text>
</comment>
<gene>
    <name evidence="7" type="ORF">IAB71_11090</name>
</gene>
<name>A0A9D1TBB8_9FIRM</name>
<accession>A0A9D1TBB8</accession>
<evidence type="ECO:0000313" key="8">
    <source>
        <dbReference type="Proteomes" id="UP000824169"/>
    </source>
</evidence>
<feature type="transmembrane region" description="Helical" evidence="6">
    <location>
        <begin position="96"/>
        <end position="120"/>
    </location>
</feature>
<reference evidence="7" key="2">
    <citation type="journal article" date="2021" name="PeerJ">
        <title>Extensive microbial diversity within the chicken gut microbiome revealed by metagenomics and culture.</title>
        <authorList>
            <person name="Gilroy R."/>
            <person name="Ravi A."/>
            <person name="Getino M."/>
            <person name="Pursley I."/>
            <person name="Horton D.L."/>
            <person name="Alikhan N.F."/>
            <person name="Baker D."/>
            <person name="Gharbi K."/>
            <person name="Hall N."/>
            <person name="Watson M."/>
            <person name="Adriaenssens E.M."/>
            <person name="Foster-Nyarko E."/>
            <person name="Jarju S."/>
            <person name="Secka A."/>
            <person name="Antonio M."/>
            <person name="Oren A."/>
            <person name="Chaudhuri R.R."/>
            <person name="La Ragione R."/>
            <person name="Hildebrand F."/>
            <person name="Pallen M.J."/>
        </authorList>
    </citation>
    <scope>NUCLEOTIDE SEQUENCE</scope>
    <source>
        <strain evidence="7">CHK188-20938</strain>
    </source>
</reference>
<reference evidence="7" key="1">
    <citation type="submission" date="2020-10" db="EMBL/GenBank/DDBJ databases">
        <authorList>
            <person name="Gilroy R."/>
        </authorList>
    </citation>
    <scope>NUCLEOTIDE SEQUENCE</scope>
    <source>
        <strain evidence="7">CHK188-20938</strain>
    </source>
</reference>
<feature type="transmembrane region" description="Helical" evidence="6">
    <location>
        <begin position="248"/>
        <end position="270"/>
    </location>
</feature>
<dbReference type="PANTHER" id="PTHR30213:SF0">
    <property type="entry name" value="UPF0761 MEMBRANE PROTEIN YIHY"/>
    <property type="match status" value="1"/>
</dbReference>
<dbReference type="EMBL" id="DVOO01000033">
    <property type="protein sequence ID" value="HIV26305.1"/>
    <property type="molecule type" value="Genomic_DNA"/>
</dbReference>
<keyword evidence="5 6" id="KW-0472">Membrane</keyword>
<comment type="subcellular location">
    <subcellularLocation>
        <location evidence="1">Cell membrane</location>
        <topology evidence="1">Multi-pass membrane protein</topology>
    </subcellularLocation>
</comment>
<keyword evidence="3 6" id="KW-0812">Transmembrane</keyword>
<dbReference type="PANTHER" id="PTHR30213">
    <property type="entry name" value="INNER MEMBRANE PROTEIN YHJD"/>
    <property type="match status" value="1"/>
</dbReference>
<evidence type="ECO:0000256" key="5">
    <source>
        <dbReference type="ARBA" id="ARBA00023136"/>
    </source>
</evidence>
<sequence length="291" mass="32552">MSRQKPKNEGKRKKVLHIVKEFSERIMGDHVGAYAAQGAFFTLLSFIPFMLLLLNLIQYTPLTEEAVSEAVTAVIPKDFHGVVNAVILEIYGRSSAVLPVSAIIALWSAGKAVTSLTYGLNAIYHVKETRNYFVNRLRSMGFTLVFMVALLVTLVLMVFGSSIQSWLSAVFPAAAEFTGILMSLRTGITMVALMFAFTLLYRFVPNRKATLESQIPGALVCTISWQVLSVGLSFYLQYFPGVTRMYGNLTTVILLMLWVYFCMYLILLGAELNDYFEKRGPGKREDPNIHT</sequence>
<evidence type="ECO:0000256" key="6">
    <source>
        <dbReference type="SAM" id="Phobius"/>
    </source>
</evidence>
<dbReference type="AlphaFoldDB" id="A0A9D1TBB8"/>
<evidence type="ECO:0000256" key="4">
    <source>
        <dbReference type="ARBA" id="ARBA00022989"/>
    </source>
</evidence>
<dbReference type="NCBIfam" id="TIGR00765">
    <property type="entry name" value="yihY_not_rbn"/>
    <property type="match status" value="1"/>
</dbReference>
<evidence type="ECO:0000256" key="2">
    <source>
        <dbReference type="ARBA" id="ARBA00022475"/>
    </source>
</evidence>